<evidence type="ECO:0000313" key="2">
    <source>
        <dbReference type="Proteomes" id="UP000092665"/>
    </source>
</evidence>
<name>A0A1B8YJW2_9GAMM</name>
<dbReference type="AlphaFoldDB" id="A0A1B8YJW2"/>
<dbReference type="PATRIC" id="fig|29488.15.peg.1719"/>
<reference evidence="2" key="1">
    <citation type="submission" date="2015-11" db="EMBL/GenBank/DDBJ databases">
        <authorList>
            <person name="Tobias N.J."/>
            <person name="Mishra B."/>
            <person name="Gupta D.K."/>
            <person name="Thines M."/>
            <person name="Stinear T.P."/>
            <person name="Bode H.B."/>
        </authorList>
    </citation>
    <scope>NUCLEOTIDE SEQUENCE [LARGE SCALE GENOMIC DNA]</scope>
    <source>
        <strain evidence="2">PB45.5</strain>
    </source>
</reference>
<dbReference type="EMBL" id="LOIC01000038">
    <property type="protein sequence ID" value="OCA55357.1"/>
    <property type="molecule type" value="Genomic_DNA"/>
</dbReference>
<dbReference type="Proteomes" id="UP000092665">
    <property type="component" value="Unassembled WGS sequence"/>
</dbReference>
<comment type="caution">
    <text evidence="1">The sequence shown here is derived from an EMBL/GenBank/DDBJ whole genome shotgun (WGS) entry which is preliminary data.</text>
</comment>
<organism evidence="1 2">
    <name type="scientific">Photorhabdus namnaonensis</name>
    <dbReference type="NCBI Taxonomy" id="1851568"/>
    <lineage>
        <taxon>Bacteria</taxon>
        <taxon>Pseudomonadati</taxon>
        <taxon>Pseudomonadota</taxon>
        <taxon>Gammaproteobacteria</taxon>
        <taxon>Enterobacterales</taxon>
        <taxon>Morganellaceae</taxon>
        <taxon>Photorhabdus</taxon>
    </lineage>
</organism>
<evidence type="ECO:0000313" key="1">
    <source>
        <dbReference type="EMBL" id="OCA55357.1"/>
    </source>
</evidence>
<gene>
    <name evidence="1" type="ORF">Phpb_01573</name>
</gene>
<sequence length="52" mass="6131">MQSKRRISELKQMSVKERKIEGMRRAKAAFDLAERTGTLTKRPVIVECCFFR</sequence>
<dbReference type="RefSeq" id="WP_021324431.1">
    <property type="nucleotide sequence ID" value="NZ_CAWMQN010000038.1"/>
</dbReference>
<accession>A0A1B8YJW2</accession>
<keyword evidence="2" id="KW-1185">Reference proteome</keyword>
<proteinExistence type="predicted"/>
<protein>
    <submittedName>
        <fullName evidence="1">Uncharacterized protein</fullName>
    </submittedName>
</protein>